<dbReference type="EMBL" id="JABRWJ010000004">
    <property type="protein sequence ID" value="NRF68329.1"/>
    <property type="molecule type" value="Genomic_DNA"/>
</dbReference>
<dbReference type="Gene3D" id="1.10.760.10">
    <property type="entry name" value="Cytochrome c-like domain"/>
    <property type="match status" value="1"/>
</dbReference>
<dbReference type="InterPro" id="IPR045187">
    <property type="entry name" value="CcO_II"/>
</dbReference>
<keyword evidence="9" id="KW-1278">Translocase</keyword>
<comment type="caution">
    <text evidence="20">The sequence shown here is derived from an EMBL/GenBank/DDBJ whole genome shotgun (WGS) entry which is preliminary data.</text>
</comment>
<dbReference type="PRINTS" id="PR01166">
    <property type="entry name" value="CYCOXIDASEII"/>
</dbReference>
<comment type="catalytic activity">
    <reaction evidence="15">
        <text>4 Fe(II)-[cytochrome c] + O2 + 8 H(+)(in) = 4 Fe(III)-[cytochrome c] + 2 H2O + 4 H(+)(out)</text>
        <dbReference type="Rhea" id="RHEA:11436"/>
        <dbReference type="Rhea" id="RHEA-COMP:10350"/>
        <dbReference type="Rhea" id="RHEA-COMP:14399"/>
        <dbReference type="ChEBI" id="CHEBI:15377"/>
        <dbReference type="ChEBI" id="CHEBI:15378"/>
        <dbReference type="ChEBI" id="CHEBI:15379"/>
        <dbReference type="ChEBI" id="CHEBI:29033"/>
        <dbReference type="ChEBI" id="CHEBI:29034"/>
        <dbReference type="EC" id="7.1.1.9"/>
    </reaction>
</comment>
<evidence type="ECO:0000256" key="3">
    <source>
        <dbReference type="ARBA" id="ARBA00007866"/>
    </source>
</evidence>
<dbReference type="InterPro" id="IPR002429">
    <property type="entry name" value="CcO_II-like_C"/>
</dbReference>
<accession>A0ABX2EI74</accession>
<evidence type="ECO:0000256" key="2">
    <source>
        <dbReference type="ARBA" id="ARBA00004418"/>
    </source>
</evidence>
<keyword evidence="14 17" id="KW-0472">Membrane</keyword>
<evidence type="ECO:0000256" key="15">
    <source>
        <dbReference type="ARBA" id="ARBA00047816"/>
    </source>
</evidence>
<evidence type="ECO:0000313" key="20">
    <source>
        <dbReference type="EMBL" id="NRF68329.1"/>
    </source>
</evidence>
<reference evidence="20 21" key="1">
    <citation type="submission" date="2020-05" db="EMBL/GenBank/DDBJ databases">
        <title>Aquincola sp. isolate from soil.</title>
        <authorList>
            <person name="Han J."/>
            <person name="Kim D.-U."/>
        </authorList>
    </citation>
    <scope>NUCLEOTIDE SEQUENCE [LARGE SCALE GENOMIC DNA]</scope>
    <source>
        <strain evidence="20 21">S2</strain>
    </source>
</reference>
<keyword evidence="12 16" id="KW-0408">Iron</keyword>
<dbReference type="SUPFAM" id="SSF49503">
    <property type="entry name" value="Cupredoxins"/>
    <property type="match status" value="1"/>
</dbReference>
<keyword evidence="10" id="KW-0249">Electron transport</keyword>
<dbReference type="PROSITE" id="PS51007">
    <property type="entry name" value="CYTC"/>
    <property type="match status" value="1"/>
</dbReference>
<evidence type="ECO:0000256" key="1">
    <source>
        <dbReference type="ARBA" id="ARBA00004141"/>
    </source>
</evidence>
<dbReference type="SUPFAM" id="SSF46626">
    <property type="entry name" value="Cytochrome c"/>
    <property type="match status" value="1"/>
</dbReference>
<keyword evidence="13" id="KW-0186">Copper</keyword>
<organism evidence="20 21">
    <name type="scientific">Pseudaquabacterium terrae</name>
    <dbReference type="NCBI Taxonomy" id="2732868"/>
    <lineage>
        <taxon>Bacteria</taxon>
        <taxon>Pseudomonadati</taxon>
        <taxon>Pseudomonadota</taxon>
        <taxon>Betaproteobacteria</taxon>
        <taxon>Burkholderiales</taxon>
        <taxon>Sphaerotilaceae</taxon>
        <taxon>Pseudaquabacterium</taxon>
    </lineage>
</organism>
<protein>
    <recommendedName>
        <fullName evidence="4">cytochrome-c oxidase</fullName>
        <ecNumber evidence="4">7.1.1.9</ecNumber>
    </recommendedName>
</protein>
<evidence type="ECO:0000256" key="9">
    <source>
        <dbReference type="ARBA" id="ARBA00022967"/>
    </source>
</evidence>
<proteinExistence type="inferred from homology"/>
<dbReference type="EC" id="7.1.1.9" evidence="4"/>
<dbReference type="InterPro" id="IPR036909">
    <property type="entry name" value="Cyt_c-like_dom_sf"/>
</dbReference>
<evidence type="ECO:0000256" key="5">
    <source>
        <dbReference type="ARBA" id="ARBA00022448"/>
    </source>
</evidence>
<evidence type="ECO:0000256" key="10">
    <source>
        <dbReference type="ARBA" id="ARBA00022982"/>
    </source>
</evidence>
<feature type="domain" description="Cytochrome oxidase subunit II copper A binding" evidence="18">
    <location>
        <begin position="112"/>
        <end position="254"/>
    </location>
</feature>
<dbReference type="PANTHER" id="PTHR22888">
    <property type="entry name" value="CYTOCHROME C OXIDASE, SUBUNIT II"/>
    <property type="match status" value="1"/>
</dbReference>
<dbReference type="InterPro" id="IPR001505">
    <property type="entry name" value="Copper_CuA"/>
</dbReference>
<evidence type="ECO:0000256" key="11">
    <source>
        <dbReference type="ARBA" id="ARBA00022989"/>
    </source>
</evidence>
<keyword evidence="11 17" id="KW-1133">Transmembrane helix</keyword>
<dbReference type="PROSITE" id="PS00078">
    <property type="entry name" value="COX2"/>
    <property type="match status" value="1"/>
</dbReference>
<dbReference type="PROSITE" id="PS50857">
    <property type="entry name" value="COX2_CUA"/>
    <property type="match status" value="1"/>
</dbReference>
<evidence type="ECO:0000256" key="16">
    <source>
        <dbReference type="PROSITE-ProRule" id="PRU00433"/>
    </source>
</evidence>
<dbReference type="InterPro" id="IPR036257">
    <property type="entry name" value="Cyt_c_oxidase_su2_TM_sf"/>
</dbReference>
<evidence type="ECO:0000256" key="4">
    <source>
        <dbReference type="ARBA" id="ARBA00012949"/>
    </source>
</evidence>
<evidence type="ECO:0000256" key="14">
    <source>
        <dbReference type="ARBA" id="ARBA00023136"/>
    </source>
</evidence>
<evidence type="ECO:0000259" key="19">
    <source>
        <dbReference type="PROSITE" id="PS51007"/>
    </source>
</evidence>
<evidence type="ECO:0000256" key="12">
    <source>
        <dbReference type="ARBA" id="ARBA00023004"/>
    </source>
</evidence>
<dbReference type="InterPro" id="IPR008972">
    <property type="entry name" value="Cupredoxin"/>
</dbReference>
<dbReference type="Pfam" id="PF00116">
    <property type="entry name" value="COX2"/>
    <property type="match status" value="1"/>
</dbReference>
<dbReference type="RefSeq" id="WP_173123873.1">
    <property type="nucleotide sequence ID" value="NZ_JABRWJ010000004.1"/>
</dbReference>
<dbReference type="CDD" id="cd13919">
    <property type="entry name" value="CuRO_HCO_II_like_5"/>
    <property type="match status" value="1"/>
</dbReference>
<feature type="domain" description="Cytochrome c" evidence="19">
    <location>
        <begin position="274"/>
        <end position="367"/>
    </location>
</feature>
<dbReference type="InterPro" id="IPR009056">
    <property type="entry name" value="Cyt_c-like_dom"/>
</dbReference>
<comment type="similarity">
    <text evidence="3">Belongs to the cytochrome c oxidase subunit 2 family.</text>
</comment>
<evidence type="ECO:0000256" key="17">
    <source>
        <dbReference type="SAM" id="Phobius"/>
    </source>
</evidence>
<feature type="transmembrane region" description="Helical" evidence="17">
    <location>
        <begin position="41"/>
        <end position="62"/>
    </location>
</feature>
<keyword evidence="6 16" id="KW-0349">Heme</keyword>
<feature type="transmembrane region" description="Helical" evidence="17">
    <location>
        <begin position="83"/>
        <end position="101"/>
    </location>
</feature>
<name>A0ABX2EI74_9BURK</name>
<keyword evidence="21" id="KW-1185">Reference proteome</keyword>
<keyword evidence="5" id="KW-0813">Transport</keyword>
<gene>
    <name evidence="20" type="ORF">HLB44_15150</name>
</gene>
<evidence type="ECO:0000256" key="13">
    <source>
        <dbReference type="ARBA" id="ARBA00023008"/>
    </source>
</evidence>
<comment type="subcellular location">
    <subcellularLocation>
        <location evidence="1">Membrane</location>
        <topology evidence="1">Multi-pass membrane protein</topology>
    </subcellularLocation>
    <subcellularLocation>
        <location evidence="2">Periplasm</location>
    </subcellularLocation>
</comment>
<dbReference type="Pfam" id="PF00034">
    <property type="entry name" value="Cytochrom_C"/>
    <property type="match status" value="1"/>
</dbReference>
<evidence type="ECO:0000259" key="18">
    <source>
        <dbReference type="PROSITE" id="PS50857"/>
    </source>
</evidence>
<keyword evidence="7 17" id="KW-0812">Transmembrane</keyword>
<sequence length="368" mass="40367">MVIALVLLLIVVASVVFHLVTPWWLTPLASNWKAMDDTLTITIVVTGIFFVVINLFVVYALVKFRHRQGHRGAYEPENHKVERWLIGITTVGIIALLAPGLKVYADYVQPPGDAMIVEVLGQQWQWRYRFPGPDGKLGGSDARFYTGSNPFAIDPADPAGRDDTVVTGNEMHLPLNRPVKVLLRSHDVLHDYFVPQFRARMNIVPGQVSHFWFTPTKAGKYEAMCAQLCGVGHPAMRGFVIVEDDAAFQAWLKTHPGFAESMAPPAPTAAGGDVLAARGKEVAQARGCVACHSVDGSAGVGPTWKGLHGKMESLDDGTTVRVDDTFLRDFIKEPTARSIKGFPPVMPKIDLSDEEVDALVAHIKSQRP</sequence>
<keyword evidence="8 16" id="KW-0479">Metal-binding</keyword>
<evidence type="ECO:0000256" key="8">
    <source>
        <dbReference type="ARBA" id="ARBA00022723"/>
    </source>
</evidence>
<dbReference type="PANTHER" id="PTHR22888:SF9">
    <property type="entry name" value="CYTOCHROME C OXIDASE SUBUNIT 2"/>
    <property type="match status" value="1"/>
</dbReference>
<evidence type="ECO:0000256" key="6">
    <source>
        <dbReference type="ARBA" id="ARBA00022617"/>
    </source>
</evidence>
<dbReference type="Gene3D" id="2.60.40.420">
    <property type="entry name" value="Cupredoxins - blue copper proteins"/>
    <property type="match status" value="1"/>
</dbReference>
<dbReference type="Proteomes" id="UP000737171">
    <property type="component" value="Unassembled WGS sequence"/>
</dbReference>
<evidence type="ECO:0000313" key="21">
    <source>
        <dbReference type="Proteomes" id="UP000737171"/>
    </source>
</evidence>
<evidence type="ECO:0000256" key="7">
    <source>
        <dbReference type="ARBA" id="ARBA00022692"/>
    </source>
</evidence>
<dbReference type="Gene3D" id="1.10.287.90">
    <property type="match status" value="1"/>
</dbReference>